<dbReference type="AlphaFoldDB" id="A0A3M7SDG9"/>
<reference evidence="2 3" key="1">
    <citation type="journal article" date="2018" name="Sci. Rep.">
        <title>Genomic signatures of local adaptation to the degree of environmental predictability in rotifers.</title>
        <authorList>
            <person name="Franch-Gras L."/>
            <person name="Hahn C."/>
            <person name="Garcia-Roger E.M."/>
            <person name="Carmona M.J."/>
            <person name="Serra M."/>
            <person name="Gomez A."/>
        </authorList>
    </citation>
    <scope>NUCLEOTIDE SEQUENCE [LARGE SCALE GENOMIC DNA]</scope>
    <source>
        <strain evidence="2">HYR1</strain>
    </source>
</reference>
<name>A0A3M7SDG9_BRAPC</name>
<protein>
    <submittedName>
        <fullName evidence="2">Uncharacterized protein</fullName>
    </submittedName>
</protein>
<keyword evidence="3" id="KW-1185">Reference proteome</keyword>
<dbReference type="Proteomes" id="UP000276133">
    <property type="component" value="Unassembled WGS sequence"/>
</dbReference>
<proteinExistence type="predicted"/>
<keyword evidence="1" id="KW-0812">Transmembrane</keyword>
<keyword evidence="1" id="KW-0472">Membrane</keyword>
<dbReference type="EMBL" id="REGN01001598">
    <property type="protein sequence ID" value="RNA33697.1"/>
    <property type="molecule type" value="Genomic_DNA"/>
</dbReference>
<feature type="transmembrane region" description="Helical" evidence="1">
    <location>
        <begin position="30"/>
        <end position="48"/>
    </location>
</feature>
<keyword evidence="1" id="KW-1133">Transmembrane helix</keyword>
<evidence type="ECO:0000256" key="1">
    <source>
        <dbReference type="SAM" id="Phobius"/>
    </source>
</evidence>
<comment type="caution">
    <text evidence="2">The sequence shown here is derived from an EMBL/GenBank/DDBJ whole genome shotgun (WGS) entry which is preliminary data.</text>
</comment>
<organism evidence="2 3">
    <name type="scientific">Brachionus plicatilis</name>
    <name type="common">Marine rotifer</name>
    <name type="synonym">Brachionus muelleri</name>
    <dbReference type="NCBI Taxonomy" id="10195"/>
    <lineage>
        <taxon>Eukaryota</taxon>
        <taxon>Metazoa</taxon>
        <taxon>Spiralia</taxon>
        <taxon>Gnathifera</taxon>
        <taxon>Rotifera</taxon>
        <taxon>Eurotatoria</taxon>
        <taxon>Monogononta</taxon>
        <taxon>Pseudotrocha</taxon>
        <taxon>Ploima</taxon>
        <taxon>Brachionidae</taxon>
        <taxon>Brachionus</taxon>
    </lineage>
</organism>
<accession>A0A3M7SDG9</accession>
<evidence type="ECO:0000313" key="2">
    <source>
        <dbReference type="EMBL" id="RNA33697.1"/>
    </source>
</evidence>
<gene>
    <name evidence="2" type="ORF">BpHYR1_017595</name>
</gene>
<evidence type="ECO:0000313" key="3">
    <source>
        <dbReference type="Proteomes" id="UP000276133"/>
    </source>
</evidence>
<sequence length="77" mass="8974">MKFFKIDRLYFRYNHKNILKATTKKRSSKIEYGLVRLASVVGIIFPFFPEGFIKILLNDSNVKILIGLLAAIKWNVI</sequence>